<dbReference type="Proteomes" id="UP000663832">
    <property type="component" value="Unassembled WGS sequence"/>
</dbReference>
<dbReference type="AlphaFoldDB" id="A0A815PUP1"/>
<organism evidence="4 5">
    <name type="scientific">Adineta steineri</name>
    <dbReference type="NCBI Taxonomy" id="433720"/>
    <lineage>
        <taxon>Eukaryota</taxon>
        <taxon>Metazoa</taxon>
        <taxon>Spiralia</taxon>
        <taxon>Gnathifera</taxon>
        <taxon>Rotifera</taxon>
        <taxon>Eurotatoria</taxon>
        <taxon>Bdelloidea</taxon>
        <taxon>Adinetida</taxon>
        <taxon>Adinetidae</taxon>
        <taxon>Adineta</taxon>
    </lineage>
</organism>
<evidence type="ECO:0000256" key="1">
    <source>
        <dbReference type="SAM" id="Phobius"/>
    </source>
</evidence>
<keyword evidence="1" id="KW-0472">Membrane</keyword>
<feature type="domain" description="AB hydrolase-1" evidence="2">
    <location>
        <begin position="48"/>
        <end position="261"/>
    </location>
</feature>
<evidence type="ECO:0000313" key="4">
    <source>
        <dbReference type="EMBL" id="CAF1453331.1"/>
    </source>
</evidence>
<feature type="transmembrane region" description="Helical" evidence="1">
    <location>
        <begin position="409"/>
        <end position="430"/>
    </location>
</feature>
<dbReference type="InterPro" id="IPR050471">
    <property type="entry name" value="AB_hydrolase"/>
</dbReference>
<keyword evidence="1" id="KW-1133">Transmembrane helix</keyword>
<feature type="transmembrane region" description="Helical" evidence="1">
    <location>
        <begin position="311"/>
        <end position="332"/>
    </location>
</feature>
<evidence type="ECO:0000313" key="3">
    <source>
        <dbReference type="EMBL" id="CAF1352667.1"/>
    </source>
</evidence>
<sequence>MPYVTLPSSNQNIKLHYEVHGSGDIKVLFIMGLRTEGRAWKYQTDFFLEKSSYQCVSYDNRGCGRSSIPSTLEYTTVQMAKDALELIDHLRWPQCHVVGVSMGGMIALELALLAHRRILSLTLMATHAGGLIGQAPFLGIRGIFRSLILRDEEQLVNNALSILYGPKTLSDPDKRQYFFNYHRERYRTRVPLKLAGMFGQMFAVQRHYISYADLLKIRYSNFPCLIMVGTEDRLVRKTNSYMLQKTLGCRLIRLEHAGHDLGGEFAEQVNQELLTFFESVDLKNQSSDIPVEYTTEIQALELCCQHRTHCFIYNLIGFFKGSLLGSILYYALTSGLIRNELMSIHLCARCMVLIGCIRGLRRSIGCIYNAIRARKFVKKQKLFLAQTTNNDGIGFSLTNRQKNGIPHGCGFEFPILPLIFTVCLSSLAYWTRQHN</sequence>
<dbReference type="PANTHER" id="PTHR43433:SF5">
    <property type="entry name" value="AB HYDROLASE-1 DOMAIN-CONTAINING PROTEIN"/>
    <property type="match status" value="1"/>
</dbReference>
<reference evidence="4" key="1">
    <citation type="submission" date="2021-02" db="EMBL/GenBank/DDBJ databases">
        <authorList>
            <person name="Nowell W R."/>
        </authorList>
    </citation>
    <scope>NUCLEOTIDE SEQUENCE</scope>
</reference>
<evidence type="ECO:0000259" key="2">
    <source>
        <dbReference type="Pfam" id="PF00561"/>
    </source>
</evidence>
<gene>
    <name evidence="3" type="ORF">BJG266_LOCUS35043</name>
    <name evidence="4" type="ORF">QVE165_LOCUS40440</name>
</gene>
<dbReference type="Pfam" id="PF00561">
    <property type="entry name" value="Abhydrolase_1"/>
    <property type="match status" value="1"/>
</dbReference>
<proteinExistence type="predicted"/>
<dbReference type="SUPFAM" id="SSF53474">
    <property type="entry name" value="alpha/beta-Hydrolases"/>
    <property type="match status" value="1"/>
</dbReference>
<evidence type="ECO:0000313" key="5">
    <source>
        <dbReference type="Proteomes" id="UP000663832"/>
    </source>
</evidence>
<protein>
    <recommendedName>
        <fullName evidence="2">AB hydrolase-1 domain-containing protein</fullName>
    </recommendedName>
</protein>
<dbReference type="EMBL" id="CAJNOM010000466">
    <property type="protein sequence ID" value="CAF1453331.1"/>
    <property type="molecule type" value="Genomic_DNA"/>
</dbReference>
<dbReference type="InterPro" id="IPR029058">
    <property type="entry name" value="AB_hydrolase_fold"/>
</dbReference>
<dbReference type="OrthoDB" id="19657at2759"/>
<dbReference type="PANTHER" id="PTHR43433">
    <property type="entry name" value="HYDROLASE, ALPHA/BETA FOLD FAMILY PROTEIN"/>
    <property type="match status" value="1"/>
</dbReference>
<dbReference type="Proteomes" id="UP000663877">
    <property type="component" value="Unassembled WGS sequence"/>
</dbReference>
<dbReference type="Gene3D" id="3.40.50.1820">
    <property type="entry name" value="alpha/beta hydrolase"/>
    <property type="match status" value="1"/>
</dbReference>
<dbReference type="EMBL" id="CAJNOI010000838">
    <property type="protein sequence ID" value="CAF1352667.1"/>
    <property type="molecule type" value="Genomic_DNA"/>
</dbReference>
<dbReference type="InterPro" id="IPR000073">
    <property type="entry name" value="AB_hydrolase_1"/>
</dbReference>
<accession>A0A815PUP1</accession>
<keyword evidence="1" id="KW-0812">Transmembrane</keyword>
<name>A0A815PUP1_9BILA</name>
<keyword evidence="5" id="KW-1185">Reference proteome</keyword>
<dbReference type="PRINTS" id="PR00111">
    <property type="entry name" value="ABHYDROLASE"/>
</dbReference>
<comment type="caution">
    <text evidence="4">The sequence shown here is derived from an EMBL/GenBank/DDBJ whole genome shotgun (WGS) entry which is preliminary data.</text>
</comment>